<feature type="region of interest" description="Disordered" evidence="1">
    <location>
        <begin position="47"/>
        <end position="104"/>
    </location>
</feature>
<dbReference type="PANTHER" id="PTHR13459:SF3">
    <property type="entry name" value="E3 UBIQUITIN-PROTEIN LIGASE RNF220"/>
    <property type="match status" value="1"/>
</dbReference>
<sequence length="104" mass="11252">MRQTRIRAATRLGGVSRALASPCAAAEGVLTAMLAWMGMRMTLWSEEPGEAAERGAVLNSDPPSTRITPESSEWASDGIPSTSNRESSRREAKQKTCKNSDIEK</sequence>
<dbReference type="EMBL" id="JAULJE010000008">
    <property type="protein sequence ID" value="KAK1339596.1"/>
    <property type="molecule type" value="Genomic_DNA"/>
</dbReference>
<dbReference type="PANTHER" id="PTHR13459">
    <property type="entry name" value="E3 UBIQUITIN-PROTEIN LIGASE RNF220 ISOFORM X1"/>
    <property type="match status" value="1"/>
</dbReference>
<comment type="caution">
    <text evidence="2">The sequence shown here is derived from an EMBL/GenBank/DDBJ whole genome shotgun (WGS) entry which is preliminary data.</text>
</comment>
<evidence type="ECO:0000256" key="1">
    <source>
        <dbReference type="SAM" id="MobiDB-lite"/>
    </source>
</evidence>
<organism evidence="2 3">
    <name type="scientific">Cnephaeus nilssonii</name>
    <name type="common">Northern bat</name>
    <name type="synonym">Eptesicus nilssonii</name>
    <dbReference type="NCBI Taxonomy" id="3371016"/>
    <lineage>
        <taxon>Eukaryota</taxon>
        <taxon>Metazoa</taxon>
        <taxon>Chordata</taxon>
        <taxon>Craniata</taxon>
        <taxon>Vertebrata</taxon>
        <taxon>Euteleostomi</taxon>
        <taxon>Mammalia</taxon>
        <taxon>Eutheria</taxon>
        <taxon>Laurasiatheria</taxon>
        <taxon>Chiroptera</taxon>
        <taxon>Yangochiroptera</taxon>
        <taxon>Vespertilionidae</taxon>
        <taxon>Cnephaeus</taxon>
    </lineage>
</organism>
<dbReference type="GO" id="GO:0016567">
    <property type="term" value="P:protein ubiquitination"/>
    <property type="evidence" value="ECO:0007669"/>
    <property type="project" value="TreeGrafter"/>
</dbReference>
<name>A0AA40HYB1_CNENI</name>
<evidence type="ECO:0000313" key="2">
    <source>
        <dbReference type="EMBL" id="KAK1339596.1"/>
    </source>
</evidence>
<dbReference type="Proteomes" id="UP001177744">
    <property type="component" value="Unassembled WGS sequence"/>
</dbReference>
<dbReference type="GO" id="GO:0061630">
    <property type="term" value="F:ubiquitin protein ligase activity"/>
    <property type="evidence" value="ECO:0007669"/>
    <property type="project" value="TreeGrafter"/>
</dbReference>
<dbReference type="InterPro" id="IPR052443">
    <property type="entry name" value="E3_ubiq-ligase_RNF220-like"/>
</dbReference>
<protein>
    <submittedName>
        <fullName evidence="2">Uncharacterized protein</fullName>
    </submittedName>
</protein>
<reference evidence="2" key="1">
    <citation type="submission" date="2023-06" db="EMBL/GenBank/DDBJ databases">
        <title>Reference genome for the Northern bat (Eptesicus nilssonii), a most northern bat species.</title>
        <authorList>
            <person name="Laine V.N."/>
            <person name="Pulliainen A.T."/>
            <person name="Lilley T.M."/>
        </authorList>
    </citation>
    <scope>NUCLEOTIDE SEQUENCE</scope>
    <source>
        <strain evidence="2">BLF_Eptnil</strain>
        <tissue evidence="2">Kidney</tissue>
    </source>
</reference>
<proteinExistence type="predicted"/>
<keyword evidence="3" id="KW-1185">Reference proteome</keyword>
<accession>A0AA40HYB1</accession>
<dbReference type="AlphaFoldDB" id="A0AA40HYB1"/>
<feature type="compositionally biased region" description="Basic and acidic residues" evidence="1">
    <location>
        <begin position="86"/>
        <end position="104"/>
    </location>
</feature>
<evidence type="ECO:0000313" key="3">
    <source>
        <dbReference type="Proteomes" id="UP001177744"/>
    </source>
</evidence>
<gene>
    <name evidence="2" type="ORF">QTO34_018149</name>
</gene>
<feature type="compositionally biased region" description="Polar residues" evidence="1">
    <location>
        <begin position="61"/>
        <end position="85"/>
    </location>
</feature>